<dbReference type="InterPro" id="IPR007343">
    <property type="entry name" value="Uncharacterised_pept_Zn_put"/>
</dbReference>
<keyword evidence="8" id="KW-1185">Reference proteome</keyword>
<dbReference type="GO" id="GO:0016020">
    <property type="term" value="C:membrane"/>
    <property type="evidence" value="ECO:0007669"/>
    <property type="project" value="UniProtKB-SubCell"/>
</dbReference>
<evidence type="ECO:0000256" key="4">
    <source>
        <dbReference type="ARBA" id="ARBA00023136"/>
    </source>
</evidence>
<dbReference type="RefSeq" id="WP_133804872.1">
    <property type="nucleotide sequence ID" value="NZ_SNWQ01000027.1"/>
</dbReference>
<feature type="compositionally biased region" description="Pro residues" evidence="5">
    <location>
        <begin position="16"/>
        <end position="28"/>
    </location>
</feature>
<dbReference type="OrthoDB" id="9774900at2"/>
<comment type="caution">
    <text evidence="7">The sequence shown here is derived from an EMBL/GenBank/DDBJ whole genome shotgun (WGS) entry which is preliminary data.</text>
</comment>
<dbReference type="EMBL" id="SNWQ01000027">
    <property type="protein sequence ID" value="TDO34337.1"/>
    <property type="molecule type" value="Genomic_DNA"/>
</dbReference>
<feature type="transmembrane region" description="Helical" evidence="6">
    <location>
        <begin position="106"/>
        <end position="128"/>
    </location>
</feature>
<protein>
    <recommendedName>
        <fullName evidence="9">Metalloprotease</fullName>
    </recommendedName>
</protein>
<accession>A0A4R6JFS7</accession>
<evidence type="ECO:0000256" key="6">
    <source>
        <dbReference type="SAM" id="Phobius"/>
    </source>
</evidence>
<evidence type="ECO:0000313" key="7">
    <source>
        <dbReference type="EMBL" id="TDO34337.1"/>
    </source>
</evidence>
<proteinExistence type="predicted"/>
<feature type="compositionally biased region" description="Low complexity" evidence="5">
    <location>
        <begin position="29"/>
        <end position="79"/>
    </location>
</feature>
<evidence type="ECO:0000313" key="8">
    <source>
        <dbReference type="Proteomes" id="UP000295388"/>
    </source>
</evidence>
<dbReference type="AlphaFoldDB" id="A0A4R6JFS7"/>
<dbReference type="PANTHER" id="PTHR30168">
    <property type="entry name" value="PUTATIVE MEMBRANE PROTEIN YPFJ"/>
    <property type="match status" value="1"/>
</dbReference>
<feature type="region of interest" description="Disordered" evidence="5">
    <location>
        <begin position="1"/>
        <end position="83"/>
    </location>
</feature>
<evidence type="ECO:0000256" key="3">
    <source>
        <dbReference type="ARBA" id="ARBA00022989"/>
    </source>
</evidence>
<dbReference type="PANTHER" id="PTHR30168:SF0">
    <property type="entry name" value="INNER MEMBRANE PROTEIN"/>
    <property type="match status" value="1"/>
</dbReference>
<evidence type="ECO:0000256" key="1">
    <source>
        <dbReference type="ARBA" id="ARBA00004167"/>
    </source>
</evidence>
<gene>
    <name evidence="7" type="ORF">EV643_12731</name>
</gene>
<evidence type="ECO:0008006" key="9">
    <source>
        <dbReference type="Google" id="ProtNLM"/>
    </source>
</evidence>
<reference evidence="7 8" key="1">
    <citation type="submission" date="2019-03" db="EMBL/GenBank/DDBJ databases">
        <title>Genomic Encyclopedia of Type Strains, Phase III (KMG-III): the genomes of soil and plant-associated and newly described type strains.</title>
        <authorList>
            <person name="Whitman W."/>
        </authorList>
    </citation>
    <scope>NUCLEOTIDE SEQUENCE [LARGE SCALE GENOMIC DNA]</scope>
    <source>
        <strain evidence="7 8">VKM Ac-2527</strain>
    </source>
</reference>
<organism evidence="7 8">
    <name type="scientific">Kribbella caucasensis</name>
    <dbReference type="NCBI Taxonomy" id="2512215"/>
    <lineage>
        <taxon>Bacteria</taxon>
        <taxon>Bacillati</taxon>
        <taxon>Actinomycetota</taxon>
        <taxon>Actinomycetes</taxon>
        <taxon>Propionibacteriales</taxon>
        <taxon>Kribbellaceae</taxon>
        <taxon>Kribbella</taxon>
    </lineage>
</organism>
<keyword evidence="2 6" id="KW-0812">Transmembrane</keyword>
<comment type="subcellular location">
    <subcellularLocation>
        <location evidence="1">Membrane</location>
        <topology evidence="1">Single-pass membrane protein</topology>
    </subcellularLocation>
</comment>
<dbReference type="Pfam" id="PF04228">
    <property type="entry name" value="Zn_peptidase"/>
    <property type="match status" value="1"/>
</dbReference>
<keyword evidence="3 6" id="KW-1133">Transmembrane helix</keyword>
<dbReference type="Proteomes" id="UP000295388">
    <property type="component" value="Unassembled WGS sequence"/>
</dbReference>
<evidence type="ECO:0000256" key="2">
    <source>
        <dbReference type="ARBA" id="ARBA00022692"/>
    </source>
</evidence>
<evidence type="ECO:0000256" key="5">
    <source>
        <dbReference type="SAM" id="MobiDB-lite"/>
    </source>
</evidence>
<keyword evidence="4 6" id="KW-0472">Membrane</keyword>
<name>A0A4R6JFS7_9ACTN</name>
<sequence>MSNPYGYDRPQDVRRPAPPPGVLPPPQAAPWQQQQPQPQYGQQQYQGQQYPGGPQYQGAPQGQYPPQGQFPQQGQYPGQWAQPYYGGPNQFNGFQPQRRRGGAVKFVLIAFVAIAFVGISLAVVAGILTGSNTTADPGPTGPSIVPTATTKPVEGSAEDFLLNNPLYQSGSLGEMNCPAEELGDGSLAAQKRYYEKLFGCLNDAWRPVFQKLGSSKPDPGLVVFDKPVVTPCGNFKPLSGRVLAFYCYGNQVMYTDVAQMNKAFGPKEDLAFLMTIAHEYGHHVQGVTELAYARYAYVQDHPDQKLESSRRNELQASCLAGVFSKAVEKSYPFTRRMKEFEHQASNSFGETKDSPADERTHGLATSQGFWIMNGLNIGETKACNTYAAPANLVQ</sequence>